<name>A0A6M3JYU6_9ZZZZ</name>
<sequence>MIIPKPKAFKINKQDQDRTTLIFEDQQAQTFYMRGAITWPEKKTLMTQRYFHRGFCLIAGMNLEDKRVWIFDELDFLTVDHYQDPETKEWEFGLLHFFSTVGRAKYNCSNYWIQQIDSVMSYFRRQFNEACPKKENALYSLHNVGRAKIDVSEVGDFLVQDYLERDLLRGDMNSKLFSELESEKFDAESYTSAGWALKVLLAGFAKFPYREKRRAG</sequence>
<dbReference type="EMBL" id="MT142778">
    <property type="protein sequence ID" value="QJA88441.1"/>
    <property type="molecule type" value="Genomic_DNA"/>
</dbReference>
<reference evidence="1" key="1">
    <citation type="submission" date="2020-03" db="EMBL/GenBank/DDBJ databases">
        <title>The deep terrestrial virosphere.</title>
        <authorList>
            <person name="Holmfeldt K."/>
            <person name="Nilsson E."/>
            <person name="Simone D."/>
            <person name="Lopez-Fernandez M."/>
            <person name="Wu X."/>
            <person name="de Brujin I."/>
            <person name="Lundin D."/>
            <person name="Andersson A."/>
            <person name="Bertilsson S."/>
            <person name="Dopson M."/>
        </authorList>
    </citation>
    <scope>NUCLEOTIDE SEQUENCE</scope>
    <source>
        <strain evidence="1">MM415A02254</strain>
        <strain evidence="2">MM415B02764</strain>
    </source>
</reference>
<gene>
    <name evidence="1" type="ORF">MM415A02254_0008</name>
    <name evidence="2" type="ORF">MM415B02764_0008</name>
</gene>
<evidence type="ECO:0000313" key="2">
    <source>
        <dbReference type="EMBL" id="QJA88441.1"/>
    </source>
</evidence>
<protein>
    <submittedName>
        <fullName evidence="1">Uncharacterized protein</fullName>
    </submittedName>
</protein>
<proteinExistence type="predicted"/>
<organism evidence="1">
    <name type="scientific">viral metagenome</name>
    <dbReference type="NCBI Taxonomy" id="1070528"/>
    <lineage>
        <taxon>unclassified sequences</taxon>
        <taxon>metagenomes</taxon>
        <taxon>organismal metagenomes</taxon>
    </lineage>
</organism>
<accession>A0A6M3JYU6</accession>
<evidence type="ECO:0000313" key="1">
    <source>
        <dbReference type="EMBL" id="QJA73765.1"/>
    </source>
</evidence>
<dbReference type="EMBL" id="MT142051">
    <property type="protein sequence ID" value="QJA73765.1"/>
    <property type="molecule type" value="Genomic_DNA"/>
</dbReference>
<dbReference type="AlphaFoldDB" id="A0A6M3JYU6"/>